<reference evidence="10 11" key="1">
    <citation type="journal article" date="2009" name="Science">
        <title>Green evolution and dynamic adaptations revealed by genomes of the marine picoeukaryotes Micromonas.</title>
        <authorList>
            <person name="Worden A.Z."/>
            <person name="Lee J.H."/>
            <person name="Mock T."/>
            <person name="Rouze P."/>
            <person name="Simmons M.P."/>
            <person name="Aerts A.L."/>
            <person name="Allen A.E."/>
            <person name="Cuvelier M.L."/>
            <person name="Derelle E."/>
            <person name="Everett M.V."/>
            <person name="Foulon E."/>
            <person name="Grimwood J."/>
            <person name="Gundlach H."/>
            <person name="Henrissat B."/>
            <person name="Napoli C."/>
            <person name="McDonald S.M."/>
            <person name="Parker M.S."/>
            <person name="Rombauts S."/>
            <person name="Salamov A."/>
            <person name="Von Dassow P."/>
            <person name="Badger J.H."/>
            <person name="Coutinho P.M."/>
            <person name="Demir E."/>
            <person name="Dubchak I."/>
            <person name="Gentemann C."/>
            <person name="Eikrem W."/>
            <person name="Gready J.E."/>
            <person name="John U."/>
            <person name="Lanier W."/>
            <person name="Lindquist E.A."/>
            <person name="Lucas S."/>
            <person name="Mayer K.F."/>
            <person name="Moreau H."/>
            <person name="Not F."/>
            <person name="Otillar R."/>
            <person name="Panaud O."/>
            <person name="Pangilinan J."/>
            <person name="Paulsen I."/>
            <person name="Piegu B."/>
            <person name="Poliakov A."/>
            <person name="Robbens S."/>
            <person name="Schmutz J."/>
            <person name="Toulza E."/>
            <person name="Wyss T."/>
            <person name="Zelensky A."/>
            <person name="Zhou K."/>
            <person name="Armbrust E.V."/>
            <person name="Bhattacharya D."/>
            <person name="Goodenough U.W."/>
            <person name="Van de Peer Y."/>
            <person name="Grigoriev I.V."/>
        </authorList>
    </citation>
    <scope>NUCLEOTIDE SEQUENCE [LARGE SCALE GENOMIC DNA]</scope>
    <source>
        <strain evidence="10 11">CCMP1545</strain>
    </source>
</reference>
<comment type="subcellular location">
    <subcellularLocation>
        <location evidence="1">Cytoplasm</location>
    </subcellularLocation>
</comment>
<dbReference type="GO" id="GO:0016281">
    <property type="term" value="C:eukaryotic translation initiation factor 4F complex"/>
    <property type="evidence" value="ECO:0007669"/>
    <property type="project" value="TreeGrafter"/>
</dbReference>
<dbReference type="SUPFAM" id="SSF48371">
    <property type="entry name" value="ARM repeat"/>
    <property type="match status" value="1"/>
</dbReference>
<organism evidence="11">
    <name type="scientific">Micromonas pusilla (strain CCMP1545)</name>
    <name type="common">Picoplanktonic green alga</name>
    <dbReference type="NCBI Taxonomy" id="564608"/>
    <lineage>
        <taxon>Eukaryota</taxon>
        <taxon>Viridiplantae</taxon>
        <taxon>Chlorophyta</taxon>
        <taxon>Mamiellophyceae</taxon>
        <taxon>Mamiellales</taxon>
        <taxon>Mamiellaceae</taxon>
        <taxon>Micromonas</taxon>
    </lineage>
</organism>
<sequence>RSFKSILNKLTPQNFEKLLEKVLDEGISTAQTLIGLIAQLFDKALTEPTFAELYATMCQHLSDRFLSENIEFLDPESDPDVAEPKRITFKRVLLNKCQEEFEKGDAAIKADGEIKKEKSAAEKELTERRKQLERDERMTIARRRMLGNIRFIGELFKKQMLTERIMHTCIMKLLGETKNPDEEDVEALCKLLSTIGGQLDHARAKDHMDAYFRRILGLARSDSISSRHRFMCQDVIEMRQKGWRERRKQEGPKKIDDVHKDA</sequence>
<dbReference type="PANTHER" id="PTHR23253:SF9">
    <property type="entry name" value="EUKARYOTIC TRANSLATION INITIATION FACTOR 4 GAMMA 2"/>
    <property type="match status" value="1"/>
</dbReference>
<dbReference type="Gene3D" id="1.25.40.180">
    <property type="match status" value="1"/>
</dbReference>
<name>C1MK47_MICPC</name>
<dbReference type="GO" id="GO:0010494">
    <property type="term" value="C:cytoplasmic stress granule"/>
    <property type="evidence" value="ECO:0007669"/>
    <property type="project" value="UniProtKB-ARBA"/>
</dbReference>
<dbReference type="eggNOG" id="KOG0401">
    <property type="taxonomic scope" value="Eukaryota"/>
</dbReference>
<dbReference type="Pfam" id="PF02854">
    <property type="entry name" value="MIF4G"/>
    <property type="match status" value="1"/>
</dbReference>
<dbReference type="OMA" id="IMHTCIM"/>
<dbReference type="InterPro" id="IPR016024">
    <property type="entry name" value="ARM-type_fold"/>
</dbReference>
<protein>
    <submittedName>
        <fullName evidence="10">Predicted protein</fullName>
    </submittedName>
</protein>
<evidence type="ECO:0000259" key="9">
    <source>
        <dbReference type="SMART" id="SM00543"/>
    </source>
</evidence>
<evidence type="ECO:0000256" key="6">
    <source>
        <dbReference type="ARBA" id="ARBA00022884"/>
    </source>
</evidence>
<gene>
    <name evidence="10" type="ORF">MICPUCDRAFT_6369</name>
</gene>
<dbReference type="PANTHER" id="PTHR23253">
    <property type="entry name" value="EUKARYOTIC TRANSLATION INITIATION FACTOR 4 GAMMA"/>
    <property type="match status" value="1"/>
</dbReference>
<dbReference type="GO" id="GO:0003743">
    <property type="term" value="F:translation initiation factor activity"/>
    <property type="evidence" value="ECO:0007669"/>
    <property type="project" value="UniProtKB-KW"/>
</dbReference>
<dbReference type="SMART" id="SM00543">
    <property type="entry name" value="MIF4G"/>
    <property type="match status" value="1"/>
</dbReference>
<evidence type="ECO:0000313" key="10">
    <source>
        <dbReference type="EMBL" id="EEH59703.1"/>
    </source>
</evidence>
<feature type="non-terminal residue" evidence="10">
    <location>
        <position position="1"/>
    </location>
</feature>
<evidence type="ECO:0000256" key="8">
    <source>
        <dbReference type="SAM" id="MobiDB-lite"/>
    </source>
</evidence>
<feature type="domain" description="MIF4G" evidence="9">
    <location>
        <begin position="1"/>
        <end position="242"/>
    </location>
</feature>
<dbReference type="Proteomes" id="UP000001876">
    <property type="component" value="Unassembled WGS sequence"/>
</dbReference>
<dbReference type="AlphaFoldDB" id="C1MK47"/>
<dbReference type="OrthoDB" id="514777at2759"/>
<evidence type="ECO:0000256" key="3">
    <source>
        <dbReference type="ARBA" id="ARBA00022490"/>
    </source>
</evidence>
<keyword evidence="6" id="KW-0694">RNA-binding</keyword>
<keyword evidence="3" id="KW-0963">Cytoplasm</keyword>
<dbReference type="STRING" id="564608.C1MK47"/>
<keyword evidence="11" id="KW-1185">Reference proteome</keyword>
<evidence type="ECO:0000256" key="1">
    <source>
        <dbReference type="ARBA" id="ARBA00004496"/>
    </source>
</evidence>
<evidence type="ECO:0000256" key="7">
    <source>
        <dbReference type="ARBA" id="ARBA00022917"/>
    </source>
</evidence>
<evidence type="ECO:0000313" key="11">
    <source>
        <dbReference type="Proteomes" id="UP000001876"/>
    </source>
</evidence>
<dbReference type="GO" id="GO:0003729">
    <property type="term" value="F:mRNA binding"/>
    <property type="evidence" value="ECO:0007669"/>
    <property type="project" value="TreeGrafter"/>
</dbReference>
<evidence type="ECO:0000256" key="4">
    <source>
        <dbReference type="ARBA" id="ARBA00022540"/>
    </source>
</evidence>
<dbReference type="GeneID" id="9681922"/>
<keyword evidence="7" id="KW-0648">Protein biosynthesis</keyword>
<proteinExistence type="inferred from homology"/>
<dbReference type="FunFam" id="1.25.40.180:FF:000020">
    <property type="entry name" value="Eukaryotic translation initiation factor subunit"/>
    <property type="match status" value="1"/>
</dbReference>
<dbReference type="EMBL" id="GG663736">
    <property type="protein sequence ID" value="EEH59703.1"/>
    <property type="molecule type" value="Genomic_DNA"/>
</dbReference>
<dbReference type="KEGG" id="mpp:MICPUCDRAFT_6369"/>
<feature type="region of interest" description="Disordered" evidence="8">
    <location>
        <begin position="242"/>
        <end position="262"/>
    </location>
</feature>
<accession>C1MK47</accession>
<feature type="non-terminal residue" evidence="10">
    <location>
        <position position="262"/>
    </location>
</feature>
<comment type="similarity">
    <text evidence="2">Belongs to the eukaryotic initiation factor 4G family.</text>
</comment>
<keyword evidence="5" id="KW-0597">Phosphoprotein</keyword>
<dbReference type="RefSeq" id="XP_003056327.1">
    <property type="nucleotide sequence ID" value="XM_003056281.1"/>
</dbReference>
<evidence type="ECO:0000256" key="5">
    <source>
        <dbReference type="ARBA" id="ARBA00022553"/>
    </source>
</evidence>
<dbReference type="InterPro" id="IPR003890">
    <property type="entry name" value="MIF4G-like_typ-3"/>
</dbReference>
<keyword evidence="4" id="KW-0396">Initiation factor</keyword>
<evidence type="ECO:0000256" key="2">
    <source>
        <dbReference type="ARBA" id="ARBA00005775"/>
    </source>
</evidence>